<feature type="signal peptide" evidence="2">
    <location>
        <begin position="1"/>
        <end position="22"/>
    </location>
</feature>
<feature type="region of interest" description="Disordered" evidence="1">
    <location>
        <begin position="30"/>
        <end position="101"/>
    </location>
</feature>
<evidence type="ECO:0000313" key="3">
    <source>
        <dbReference type="EMBL" id="OHT18934.1"/>
    </source>
</evidence>
<dbReference type="RefSeq" id="WP_070932714.1">
    <property type="nucleotide sequence ID" value="NZ_MIPT01000001.1"/>
</dbReference>
<keyword evidence="2" id="KW-0732">Signal</keyword>
<dbReference type="Proteomes" id="UP000179467">
    <property type="component" value="Unassembled WGS sequence"/>
</dbReference>
<keyword evidence="4" id="KW-1185">Reference proteome</keyword>
<dbReference type="AlphaFoldDB" id="A0A1S1H9Y6"/>
<feature type="chain" id="PRO_5010243869" evidence="2">
    <location>
        <begin position="23"/>
        <end position="613"/>
    </location>
</feature>
<evidence type="ECO:0000256" key="2">
    <source>
        <dbReference type="SAM" id="SignalP"/>
    </source>
</evidence>
<name>A0A1S1H9Y6_9SPHN</name>
<dbReference type="EMBL" id="MIPT01000001">
    <property type="protein sequence ID" value="OHT18934.1"/>
    <property type="molecule type" value="Genomic_DNA"/>
</dbReference>
<dbReference type="OrthoDB" id="7388088at2"/>
<organism evidence="3 4">
    <name type="scientific">Edaphosphingomonas haloaromaticamans</name>
    <dbReference type="NCBI Taxonomy" id="653954"/>
    <lineage>
        <taxon>Bacteria</taxon>
        <taxon>Pseudomonadati</taxon>
        <taxon>Pseudomonadota</taxon>
        <taxon>Alphaproteobacteria</taxon>
        <taxon>Sphingomonadales</taxon>
        <taxon>Rhizorhabdaceae</taxon>
        <taxon>Edaphosphingomonas</taxon>
    </lineage>
</organism>
<gene>
    <name evidence="3" type="ORF">BHE75_00914</name>
</gene>
<sequence length="613" mass="62915">MKLPRNKLVLAALLGGAALGPALWPAMGQQAPESLLPPGFGDPAPAPPAQPAQPALPSRPAAPAPAPGAPADLLPPVPPPEMAAEAAAPEEKSAAELAADAEKAAELELPDAARRPIDTVGVLDDRWGMSGDAFGDAGGRMLTGLMRRTAAPMPSRWASIVLRRALLSRVPAPRGAQPQDWVAERAWLLLRMGEADGARMLVQKVDVDRFNPRLLSIAAQTALATADPAALCPLTGAAGGSSEPIWPMATAICAALAGDSAVSGALIDRTRARGIARGIDTLLAEKVIGAGSNGRRAVTIEWTGVSKLTSWRFGMATATNVPIPDSLYATVGPQARAWAARAPLLAAPTRIAPARVAAALGVFSNAALVDLYGTVAEQTDEAEIAASDAGRLRAAYVGEDAAARMEAIRALWGGATGPRDRYAAAILTARAAARIAPDKEWANDAAALIGSMLSAGLDYQAERWAPVVKGMGGSAGDDAWALLAVGAPAPVVDASAGRVEDYVGRRGDEGAHRARLLVAALAGLGRVSAADAARLGQKAGVNLAHQDAWTQAIDTAAARGQAGTVALLVAAGMQTRDWAGVPPQYFSHMLAALRRVGLEGEARMMAAEAMTRA</sequence>
<proteinExistence type="predicted"/>
<feature type="compositionally biased region" description="Basic and acidic residues" evidence="1">
    <location>
        <begin position="89"/>
        <end position="101"/>
    </location>
</feature>
<evidence type="ECO:0000256" key="1">
    <source>
        <dbReference type="SAM" id="MobiDB-lite"/>
    </source>
</evidence>
<protein>
    <submittedName>
        <fullName evidence="3">Uncharacterized protein</fullName>
    </submittedName>
</protein>
<comment type="caution">
    <text evidence="3">The sequence shown here is derived from an EMBL/GenBank/DDBJ whole genome shotgun (WGS) entry which is preliminary data.</text>
</comment>
<feature type="compositionally biased region" description="Pro residues" evidence="1">
    <location>
        <begin position="60"/>
        <end position="81"/>
    </location>
</feature>
<accession>A0A1S1H9Y6</accession>
<reference evidence="3 4" key="1">
    <citation type="submission" date="2016-09" db="EMBL/GenBank/DDBJ databases">
        <title>Metabolic pathway, cell adaptation mechanisms and a novel monoxygenase revealed through proteogenomic-transcription analysis of a Sphingomonas haloaromaticamans strain degrading the fungicide ortho-phenylphenol.</title>
        <authorList>
            <person name="Perruchon C."/>
            <person name="Papadopoulou E.S."/>
            <person name="Rousidou C."/>
            <person name="Vasileiadis S."/>
            <person name="Tanou G."/>
            <person name="Amoutzias G."/>
            <person name="Molassiotis A."/>
            <person name="Karpouzas D.G."/>
        </authorList>
    </citation>
    <scope>NUCLEOTIDE SEQUENCE [LARGE SCALE GENOMIC DNA]</scope>
    <source>
        <strain evidence="3 4">P3</strain>
    </source>
</reference>
<evidence type="ECO:0000313" key="4">
    <source>
        <dbReference type="Proteomes" id="UP000179467"/>
    </source>
</evidence>